<comment type="subcellular location">
    <subcellularLocation>
        <location evidence="1 8">Mitochondrion</location>
    </subcellularLocation>
</comment>
<dbReference type="STRING" id="984486.A0A1E3QIH4"/>
<keyword evidence="11" id="KW-1185">Reference proteome</keyword>
<protein>
    <recommendedName>
        <fullName evidence="8">Ubiquinone biosynthesis protein</fullName>
    </recommendedName>
</protein>
<proteinExistence type="inferred from homology"/>
<dbReference type="EMBL" id="KV454440">
    <property type="protein sequence ID" value="ODQ77513.1"/>
    <property type="molecule type" value="Genomic_DNA"/>
</dbReference>
<dbReference type="GO" id="GO:0005743">
    <property type="term" value="C:mitochondrial inner membrane"/>
    <property type="evidence" value="ECO:0007669"/>
    <property type="project" value="TreeGrafter"/>
</dbReference>
<gene>
    <name evidence="10" type="ORF">BABINDRAFT_163517</name>
</gene>
<evidence type="ECO:0000256" key="8">
    <source>
        <dbReference type="RuleBase" id="RU366063"/>
    </source>
</evidence>
<dbReference type="AlphaFoldDB" id="A0A1E3QIH4"/>
<evidence type="ECO:0000256" key="4">
    <source>
        <dbReference type="ARBA" id="ARBA00022688"/>
    </source>
</evidence>
<keyword evidence="5" id="KW-0809">Transit peptide</keyword>
<dbReference type="InterPro" id="IPR012762">
    <property type="entry name" value="Ubiq_biosynth_COQ9"/>
</dbReference>
<evidence type="ECO:0000256" key="1">
    <source>
        <dbReference type="ARBA" id="ARBA00004173"/>
    </source>
</evidence>
<accession>A0A1E3QIH4</accession>
<organism evidence="10 11">
    <name type="scientific">Babjeviella inositovora NRRL Y-12698</name>
    <dbReference type="NCBI Taxonomy" id="984486"/>
    <lineage>
        <taxon>Eukaryota</taxon>
        <taxon>Fungi</taxon>
        <taxon>Dikarya</taxon>
        <taxon>Ascomycota</taxon>
        <taxon>Saccharomycotina</taxon>
        <taxon>Pichiomycetes</taxon>
        <taxon>Serinales incertae sedis</taxon>
        <taxon>Babjeviella</taxon>
    </lineage>
</organism>
<evidence type="ECO:0000256" key="7">
    <source>
        <dbReference type="ARBA" id="ARBA00023128"/>
    </source>
</evidence>
<dbReference type="Proteomes" id="UP000094336">
    <property type="component" value="Unassembled WGS sequence"/>
</dbReference>
<evidence type="ECO:0000256" key="6">
    <source>
        <dbReference type="ARBA" id="ARBA00023121"/>
    </source>
</evidence>
<dbReference type="OrthoDB" id="619536at2759"/>
<dbReference type="Pfam" id="PF08511">
    <property type="entry name" value="COQ9"/>
    <property type="match status" value="1"/>
</dbReference>
<dbReference type="GO" id="GO:0008289">
    <property type="term" value="F:lipid binding"/>
    <property type="evidence" value="ECO:0007669"/>
    <property type="project" value="UniProtKB-UniRule"/>
</dbReference>
<name>A0A1E3QIH4_9ASCO</name>
<evidence type="ECO:0000256" key="3">
    <source>
        <dbReference type="ARBA" id="ARBA00010766"/>
    </source>
</evidence>
<dbReference type="NCBIfam" id="TIGR02396">
    <property type="entry name" value="diverge_rpsU"/>
    <property type="match status" value="1"/>
</dbReference>
<comment type="function">
    <text evidence="8">Membrane-associated protein that warps the membrane surface to access and bind aromatic isoprenes with high specificity, including ubiquinone (CoQ) isoprene intermediates and presents them directly to Coq7, therefore facilitating the Coq7-mediated hydroxylase step. Participates in the biosynthesis of coenzyme Q, also named ubiquinone, an essential lipid-soluble electron transporter for aerobic cellular respiration.</text>
</comment>
<comment type="pathway">
    <text evidence="2 8">Cofactor biosynthesis; ubiquinone biosynthesis.</text>
</comment>
<evidence type="ECO:0000313" key="10">
    <source>
        <dbReference type="EMBL" id="ODQ77513.1"/>
    </source>
</evidence>
<keyword evidence="7 8" id="KW-0496">Mitochondrion</keyword>
<evidence type="ECO:0000259" key="9">
    <source>
        <dbReference type="Pfam" id="PF08511"/>
    </source>
</evidence>
<sequence>MLFLRTSLTRALLLHRTASPFSATSAPVLRAFYQSSDHPDRAFYAPHESQILDYALTNPVEGVPVLGFTEQPLINALRAHGKSQSMATSFQTANSAPMAIMLYHMKTQRAKMVAEHAKTLYELPHVNGLSQYDRLQYLLIARLRDNVAVAGQLQGGLAQLVQPANIAASLSELYDLADDLCHYSGDKSNDFAWYAKRGSVAKIYVLCELHQAGLPAGEFAQVEAFVKEQVSEMENMAYAYNSMEEWGYINMIGLVNLIRSQLTRS</sequence>
<dbReference type="PANTHER" id="PTHR21427">
    <property type="entry name" value="UBIQUINONE BIOSYNTHESIS PROTEIN COQ9, MITOCHONDRIAL"/>
    <property type="match status" value="1"/>
</dbReference>
<dbReference type="RefSeq" id="XP_018982841.1">
    <property type="nucleotide sequence ID" value="XM_019129959.1"/>
</dbReference>
<dbReference type="GeneID" id="30147812"/>
<reference evidence="11" key="1">
    <citation type="submission" date="2016-05" db="EMBL/GenBank/DDBJ databases">
        <title>Comparative genomics of biotechnologically important yeasts.</title>
        <authorList>
            <consortium name="DOE Joint Genome Institute"/>
            <person name="Riley R."/>
            <person name="Haridas S."/>
            <person name="Wolfe K.H."/>
            <person name="Lopes M.R."/>
            <person name="Hittinger C.T."/>
            <person name="Goker M."/>
            <person name="Salamov A."/>
            <person name="Wisecaver J."/>
            <person name="Long T.M."/>
            <person name="Aerts A.L."/>
            <person name="Barry K."/>
            <person name="Choi C."/>
            <person name="Clum A."/>
            <person name="Coughlan A.Y."/>
            <person name="Deshpande S."/>
            <person name="Douglass A.P."/>
            <person name="Hanson S.J."/>
            <person name="Klenk H.-P."/>
            <person name="Labutti K."/>
            <person name="Lapidus A."/>
            <person name="Lindquist E."/>
            <person name="Lipzen A."/>
            <person name="Meier-Kolthoff J.P."/>
            <person name="Ohm R.A."/>
            <person name="Otillar R.P."/>
            <person name="Pangilinan J."/>
            <person name="Peng Y."/>
            <person name="Rokas A."/>
            <person name="Rosa C.A."/>
            <person name="Scheuner C."/>
            <person name="Sibirny A.A."/>
            <person name="Slot J.C."/>
            <person name="Stielow J.B."/>
            <person name="Sun H."/>
            <person name="Kurtzman C.P."/>
            <person name="Blackwell M."/>
            <person name="Grigoriev I.V."/>
            <person name="Jeffries T.W."/>
        </authorList>
    </citation>
    <scope>NUCLEOTIDE SEQUENCE [LARGE SCALE GENOMIC DNA]</scope>
    <source>
        <strain evidence="11">NRRL Y-12698</strain>
    </source>
</reference>
<keyword evidence="6 8" id="KW-0446">Lipid-binding</keyword>
<dbReference type="UniPathway" id="UPA00232"/>
<dbReference type="GO" id="GO:0006744">
    <property type="term" value="P:ubiquinone biosynthetic process"/>
    <property type="evidence" value="ECO:0007669"/>
    <property type="project" value="UniProtKB-UniRule"/>
</dbReference>
<feature type="domain" description="COQ9 C-terminal" evidence="9">
    <location>
        <begin position="167"/>
        <end position="236"/>
    </location>
</feature>
<comment type="similarity">
    <text evidence="3 8">Belongs to the COQ9 family.</text>
</comment>
<keyword evidence="4 8" id="KW-0831">Ubiquinone biosynthesis</keyword>
<evidence type="ECO:0000256" key="2">
    <source>
        <dbReference type="ARBA" id="ARBA00004749"/>
    </source>
</evidence>
<dbReference type="PANTHER" id="PTHR21427:SF19">
    <property type="entry name" value="UBIQUINONE BIOSYNTHESIS PROTEIN COQ9, MITOCHONDRIAL"/>
    <property type="match status" value="1"/>
</dbReference>
<evidence type="ECO:0000256" key="5">
    <source>
        <dbReference type="ARBA" id="ARBA00022946"/>
    </source>
</evidence>
<dbReference type="InterPro" id="IPR013718">
    <property type="entry name" value="COQ9_C"/>
</dbReference>
<evidence type="ECO:0000313" key="11">
    <source>
        <dbReference type="Proteomes" id="UP000094336"/>
    </source>
</evidence>